<dbReference type="AlphaFoldDB" id="C7CEV0"/>
<sequence>MAWPPVSTETSESALAKGHGGNPQLNANCVPARVRNEDFAIAQSGFRPTAATDVQAGVTRQAALRAAPPREDKSFNQFLRPVLAGLAADQLLFGSFPTGNDAGAPNSCLVAERRWDAARWAIKVFAWRFVCGGGRRRSASRAR</sequence>
<dbReference type="KEGG" id="mdi:METDI1229"/>
<evidence type="ECO:0000256" key="1">
    <source>
        <dbReference type="SAM" id="MobiDB-lite"/>
    </source>
</evidence>
<proteinExistence type="predicted"/>
<evidence type="ECO:0000313" key="2">
    <source>
        <dbReference type="EMBL" id="CAX22842.1"/>
    </source>
</evidence>
<feature type="region of interest" description="Disordered" evidence="1">
    <location>
        <begin position="1"/>
        <end position="22"/>
    </location>
</feature>
<dbReference type="Proteomes" id="UP000008070">
    <property type="component" value="Chromosome"/>
</dbReference>
<dbReference type="HOGENOM" id="CLU_1803909_0_0_5"/>
<accession>C7CEV0</accession>
<dbReference type="EMBL" id="FP103042">
    <property type="protein sequence ID" value="CAX22842.1"/>
    <property type="molecule type" value="Genomic_DNA"/>
</dbReference>
<dbReference type="RefSeq" id="WP_003602540.1">
    <property type="nucleotide sequence ID" value="NC_012988.1"/>
</dbReference>
<gene>
    <name evidence="2" type="ORF">METD_I1229</name>
</gene>
<evidence type="ECO:0000313" key="3">
    <source>
        <dbReference type="Proteomes" id="UP000008070"/>
    </source>
</evidence>
<protein>
    <submittedName>
        <fullName evidence="2">Uncharacterized protein</fullName>
    </submittedName>
</protein>
<dbReference type="GeneID" id="72988404"/>
<name>C7CEV0_METED</name>
<organism evidence="2 3">
    <name type="scientific">Methylorubrum extorquens (strain DSM 6343 / CIP 106787 / DM4)</name>
    <name type="common">Methylobacterium extorquens</name>
    <dbReference type="NCBI Taxonomy" id="661410"/>
    <lineage>
        <taxon>Bacteria</taxon>
        <taxon>Pseudomonadati</taxon>
        <taxon>Pseudomonadota</taxon>
        <taxon>Alphaproteobacteria</taxon>
        <taxon>Hyphomicrobiales</taxon>
        <taxon>Methylobacteriaceae</taxon>
        <taxon>Methylorubrum</taxon>
    </lineage>
</organism>
<reference evidence="3" key="1">
    <citation type="journal article" date="2009" name="PLoS ONE">
        <title>Methylobacterium genome sequences: a reference blueprint to investigate microbial metabolism of C1 compounds from natural and industrial sources.</title>
        <authorList>
            <person name="Vuilleumier S."/>
            <person name="Chistoserdova L."/>
            <person name="Lee M.-C."/>
            <person name="Bringel F."/>
            <person name="Lajus A."/>
            <person name="Zhou Y."/>
            <person name="Gourion B."/>
            <person name="Barbe V."/>
            <person name="Chang J."/>
            <person name="Cruveiller S."/>
            <person name="Dossat C."/>
            <person name="Gillett W."/>
            <person name="Gruffaz C."/>
            <person name="Haugen E."/>
            <person name="Hourcade E."/>
            <person name="Levy R."/>
            <person name="Mangenot S."/>
            <person name="Muller E."/>
            <person name="Nadalig T."/>
            <person name="Pagni M."/>
            <person name="Penny C."/>
            <person name="Peyraud R."/>
            <person name="Robinson D.G."/>
            <person name="Roche D."/>
            <person name="Rouy Z."/>
            <person name="Saenampechek C."/>
            <person name="Salvignol G."/>
            <person name="Vallenet D."/>
            <person name="Wu Z."/>
            <person name="Marx C.J."/>
            <person name="Vorholt J.A."/>
            <person name="Olson M.V."/>
            <person name="Kaul R."/>
            <person name="Weissenbach J."/>
            <person name="Medigue C."/>
            <person name="Lidstrom M.E."/>
        </authorList>
    </citation>
    <scope>NUCLEOTIDE SEQUENCE [LARGE SCALE GENOMIC DNA]</scope>
    <source>
        <strain evidence="3">DSM 6343 / CIP 106787 / DM4</strain>
    </source>
</reference>